<evidence type="ECO:0000259" key="2">
    <source>
        <dbReference type="PROSITE" id="PS51371"/>
    </source>
</evidence>
<evidence type="ECO:0000313" key="3">
    <source>
        <dbReference type="EMBL" id="KJU81995.1"/>
    </source>
</evidence>
<dbReference type="PROSITE" id="PS51371">
    <property type="entry name" value="CBS"/>
    <property type="match status" value="1"/>
</dbReference>
<gene>
    <name evidence="3" type="ORF">MBAV_005813</name>
</gene>
<sequence>MIGDKKVQEMMVDIFEMPHIPYWFTIKQALRLLRKSYPDVKSYPYSMMILVFDEKYHLLGSVSIQEILRGLEPEILSPAMLVGAFKDDCQLPATSWEALFDIKGKEVLQHPVSEIMTPIDTFVNHDDPVTKAAYMMFCHNIPILPVLEGKKKLLGIIRMADIFHCIAAAI</sequence>
<reference evidence="3 4" key="1">
    <citation type="submission" date="2015-02" db="EMBL/GenBank/DDBJ databases">
        <title>Single-cell genomics of uncultivated deep-branching MTB reveals a conserved set of magnetosome genes.</title>
        <authorList>
            <person name="Kolinko S."/>
            <person name="Richter M."/>
            <person name="Glockner F.O."/>
            <person name="Brachmann A."/>
            <person name="Schuler D."/>
        </authorList>
    </citation>
    <scope>NUCLEOTIDE SEQUENCE [LARGE SCALE GENOMIC DNA]</scope>
    <source>
        <strain evidence="3">TM-1</strain>
    </source>
</reference>
<proteinExistence type="predicted"/>
<dbReference type="CDD" id="cd02205">
    <property type="entry name" value="CBS_pair_SF"/>
    <property type="match status" value="1"/>
</dbReference>
<comment type="caution">
    <text evidence="3">The sequence shown here is derived from an EMBL/GenBank/DDBJ whole genome shotgun (WGS) entry which is preliminary data.</text>
</comment>
<dbReference type="Gene3D" id="3.10.580.10">
    <property type="entry name" value="CBS-domain"/>
    <property type="match status" value="1"/>
</dbReference>
<organism evidence="3 4">
    <name type="scientific">Candidatus Magnetobacterium bavaricum</name>
    <dbReference type="NCBI Taxonomy" id="29290"/>
    <lineage>
        <taxon>Bacteria</taxon>
        <taxon>Pseudomonadati</taxon>
        <taxon>Nitrospirota</taxon>
        <taxon>Thermodesulfovibrionia</taxon>
        <taxon>Thermodesulfovibrionales</taxon>
        <taxon>Candidatus Magnetobacteriaceae</taxon>
        <taxon>Candidatus Magnetobacterium</taxon>
    </lineage>
</organism>
<dbReference type="SUPFAM" id="SSF54631">
    <property type="entry name" value="CBS-domain pair"/>
    <property type="match status" value="1"/>
</dbReference>
<protein>
    <submittedName>
        <fullName evidence="3">CBS-domain-containing protein</fullName>
    </submittedName>
</protein>
<evidence type="ECO:0000313" key="4">
    <source>
        <dbReference type="Proteomes" id="UP000033423"/>
    </source>
</evidence>
<dbReference type="InterPro" id="IPR000644">
    <property type="entry name" value="CBS_dom"/>
</dbReference>
<name>A0A0F3GJ88_9BACT</name>
<keyword evidence="1" id="KW-0129">CBS domain</keyword>
<feature type="domain" description="CBS" evidence="2">
    <location>
        <begin position="116"/>
        <end position="170"/>
    </location>
</feature>
<accession>A0A0F3GJ88</accession>
<dbReference type="InterPro" id="IPR046342">
    <property type="entry name" value="CBS_dom_sf"/>
</dbReference>
<dbReference type="Pfam" id="PF00571">
    <property type="entry name" value="CBS"/>
    <property type="match status" value="1"/>
</dbReference>
<evidence type="ECO:0000256" key="1">
    <source>
        <dbReference type="PROSITE-ProRule" id="PRU00703"/>
    </source>
</evidence>
<keyword evidence="4" id="KW-1185">Reference proteome</keyword>
<dbReference type="AlphaFoldDB" id="A0A0F3GJ88"/>
<dbReference type="EMBL" id="LACI01002454">
    <property type="protein sequence ID" value="KJU81995.1"/>
    <property type="molecule type" value="Genomic_DNA"/>
</dbReference>
<dbReference type="Proteomes" id="UP000033423">
    <property type="component" value="Unassembled WGS sequence"/>
</dbReference>